<protein>
    <recommendedName>
        <fullName evidence="4">RxLR effector candidate protein</fullName>
    </recommendedName>
</protein>
<comment type="caution">
    <text evidence="2">The sequence shown here is derived from an EMBL/GenBank/DDBJ whole genome shotgun (WGS) entry which is preliminary data.</text>
</comment>
<dbReference type="EMBL" id="CANTFL010001028">
    <property type="protein sequence ID" value="CAI5730437.1"/>
    <property type="molecule type" value="Genomic_DNA"/>
</dbReference>
<evidence type="ECO:0008006" key="4">
    <source>
        <dbReference type="Google" id="ProtNLM"/>
    </source>
</evidence>
<name>A0AAV0U1F4_HYABA</name>
<evidence type="ECO:0000256" key="1">
    <source>
        <dbReference type="SAM" id="MobiDB-lite"/>
    </source>
</evidence>
<evidence type="ECO:0000313" key="3">
    <source>
        <dbReference type="Proteomes" id="UP001162031"/>
    </source>
</evidence>
<dbReference type="AlphaFoldDB" id="A0AAV0U1F4"/>
<accession>A0AAV0U1F4</accession>
<evidence type="ECO:0000313" key="2">
    <source>
        <dbReference type="EMBL" id="CAI5730437.1"/>
    </source>
</evidence>
<sequence>MKTILLREVDVHAARVIAPDRQRPSSVYVFALRPRYCSHRDAVGPVARRQDLDRVELTADSRHVPVIHEVRRTYSQCRTLSRDLQRLTDCKKDRACCCARGSCLFWSLSFVLDGLKLPKRTTLFRRTSDAAHTTLALNAFVGSVLSHLRTNYRVDHFRNDDERQSDVRPCKVLHRLCQFFELDQTHVAQRLLESTDRRACKMNLRGWQSDRCNLYFQSETTDGGGDARGGRDPTSMDLSHAPVASDVDEKQATTANTSDDDGQWSA</sequence>
<feature type="region of interest" description="Disordered" evidence="1">
    <location>
        <begin position="219"/>
        <end position="266"/>
    </location>
</feature>
<gene>
    <name evidence="2" type="ORF">HBR001_LOCUS4856</name>
</gene>
<proteinExistence type="predicted"/>
<reference evidence="2" key="1">
    <citation type="submission" date="2022-12" db="EMBL/GenBank/DDBJ databases">
        <authorList>
            <person name="Webb A."/>
        </authorList>
    </citation>
    <scope>NUCLEOTIDE SEQUENCE</scope>
    <source>
        <strain evidence="2">Hp1</strain>
    </source>
</reference>
<organism evidence="2 3">
    <name type="scientific">Hyaloperonospora brassicae</name>
    <name type="common">Brassica downy mildew</name>
    <name type="synonym">Peronospora brassicae</name>
    <dbReference type="NCBI Taxonomy" id="162125"/>
    <lineage>
        <taxon>Eukaryota</taxon>
        <taxon>Sar</taxon>
        <taxon>Stramenopiles</taxon>
        <taxon>Oomycota</taxon>
        <taxon>Peronosporomycetes</taxon>
        <taxon>Peronosporales</taxon>
        <taxon>Peronosporaceae</taxon>
        <taxon>Hyaloperonospora</taxon>
    </lineage>
</organism>
<dbReference type="Proteomes" id="UP001162031">
    <property type="component" value="Unassembled WGS sequence"/>
</dbReference>
<keyword evidence="3" id="KW-1185">Reference proteome</keyword>